<dbReference type="InParanoid" id="A0A2K3DEQ0"/>
<evidence type="ECO:0008006" key="4">
    <source>
        <dbReference type="Google" id="ProtNLM"/>
    </source>
</evidence>
<dbReference type="KEGG" id="cre:CHLRE_09g397512v5"/>
<evidence type="ECO:0000256" key="1">
    <source>
        <dbReference type="SAM" id="MobiDB-lite"/>
    </source>
</evidence>
<dbReference type="PANTHER" id="PTHR19316">
    <property type="entry name" value="PROTEIN FOLDING REGULATOR"/>
    <property type="match status" value="1"/>
</dbReference>
<dbReference type="EMBL" id="CM008970">
    <property type="protein sequence ID" value="PNW79008.1"/>
    <property type="molecule type" value="Genomic_DNA"/>
</dbReference>
<proteinExistence type="predicted"/>
<dbReference type="InterPro" id="IPR016024">
    <property type="entry name" value="ARM-type_fold"/>
</dbReference>
<dbReference type="SUPFAM" id="SSF48371">
    <property type="entry name" value="ARM repeat"/>
    <property type="match status" value="1"/>
</dbReference>
<dbReference type="RefSeq" id="XP_042921306.1">
    <property type="nucleotide sequence ID" value="XM_043065850.1"/>
</dbReference>
<evidence type="ECO:0000313" key="2">
    <source>
        <dbReference type="EMBL" id="PNW79008.1"/>
    </source>
</evidence>
<dbReference type="PaxDb" id="3055-EDP02295"/>
<reference evidence="2 3" key="1">
    <citation type="journal article" date="2007" name="Science">
        <title>The Chlamydomonas genome reveals the evolution of key animal and plant functions.</title>
        <authorList>
            <person name="Merchant S.S."/>
            <person name="Prochnik S.E."/>
            <person name="Vallon O."/>
            <person name="Harris E.H."/>
            <person name="Karpowicz S.J."/>
            <person name="Witman G.B."/>
            <person name="Terry A."/>
            <person name="Salamov A."/>
            <person name="Fritz-Laylin L.K."/>
            <person name="Marechal-Drouard L."/>
            <person name="Marshall W.F."/>
            <person name="Qu L.H."/>
            <person name="Nelson D.R."/>
            <person name="Sanderfoot A.A."/>
            <person name="Spalding M.H."/>
            <person name="Kapitonov V.V."/>
            <person name="Ren Q."/>
            <person name="Ferris P."/>
            <person name="Lindquist E."/>
            <person name="Shapiro H."/>
            <person name="Lucas S.M."/>
            <person name="Grimwood J."/>
            <person name="Schmutz J."/>
            <person name="Cardol P."/>
            <person name="Cerutti H."/>
            <person name="Chanfreau G."/>
            <person name="Chen C.L."/>
            <person name="Cognat V."/>
            <person name="Croft M.T."/>
            <person name="Dent R."/>
            <person name="Dutcher S."/>
            <person name="Fernandez E."/>
            <person name="Fukuzawa H."/>
            <person name="Gonzalez-Ballester D."/>
            <person name="Gonzalez-Halphen D."/>
            <person name="Hallmann A."/>
            <person name="Hanikenne M."/>
            <person name="Hippler M."/>
            <person name="Inwood W."/>
            <person name="Jabbari K."/>
            <person name="Kalanon M."/>
            <person name="Kuras R."/>
            <person name="Lefebvre P.A."/>
            <person name="Lemaire S.D."/>
            <person name="Lobanov A.V."/>
            <person name="Lohr M."/>
            <person name="Manuell A."/>
            <person name="Meier I."/>
            <person name="Mets L."/>
            <person name="Mittag M."/>
            <person name="Mittelmeier T."/>
            <person name="Moroney J.V."/>
            <person name="Moseley J."/>
            <person name="Napoli C."/>
            <person name="Nedelcu A.M."/>
            <person name="Niyogi K."/>
            <person name="Novoselov S.V."/>
            <person name="Paulsen I.T."/>
            <person name="Pazour G."/>
            <person name="Purton S."/>
            <person name="Ral J.P."/>
            <person name="Riano-Pachon D.M."/>
            <person name="Riekhof W."/>
            <person name="Rymarquis L."/>
            <person name="Schroda M."/>
            <person name="Stern D."/>
            <person name="Umen J."/>
            <person name="Willows R."/>
            <person name="Wilson N."/>
            <person name="Zimmer S.L."/>
            <person name="Allmer J."/>
            <person name="Balk J."/>
            <person name="Bisova K."/>
            <person name="Chen C.J."/>
            <person name="Elias M."/>
            <person name="Gendler K."/>
            <person name="Hauser C."/>
            <person name="Lamb M.R."/>
            <person name="Ledford H."/>
            <person name="Long J.C."/>
            <person name="Minagawa J."/>
            <person name="Page M.D."/>
            <person name="Pan J."/>
            <person name="Pootakham W."/>
            <person name="Roje S."/>
            <person name="Rose A."/>
            <person name="Stahlberg E."/>
            <person name="Terauchi A.M."/>
            <person name="Yang P."/>
            <person name="Ball S."/>
            <person name="Bowler C."/>
            <person name="Dieckmann C.L."/>
            <person name="Gladyshev V.N."/>
            <person name="Green P."/>
            <person name="Jorgensen R."/>
            <person name="Mayfield S."/>
            <person name="Mueller-Roeber B."/>
            <person name="Rajamani S."/>
            <person name="Sayre R.T."/>
            <person name="Brokstein P."/>
            <person name="Dubchak I."/>
            <person name="Goodstein D."/>
            <person name="Hornick L."/>
            <person name="Huang Y.W."/>
            <person name="Jhaveri J."/>
            <person name="Luo Y."/>
            <person name="Martinez D."/>
            <person name="Ngau W.C."/>
            <person name="Otillar B."/>
            <person name="Poliakov A."/>
            <person name="Porter A."/>
            <person name="Szajkowski L."/>
            <person name="Werner G."/>
            <person name="Zhou K."/>
            <person name="Grigoriev I.V."/>
            <person name="Rokhsar D.S."/>
            <person name="Grossman A.R."/>
        </authorList>
    </citation>
    <scope>NUCLEOTIDE SEQUENCE [LARGE SCALE GENOMIC DNA]</scope>
    <source>
        <strain evidence="3">CC-503</strain>
    </source>
</reference>
<dbReference type="STRING" id="3055.A0A2K3DEQ0"/>
<dbReference type="PANTHER" id="PTHR19316:SF18">
    <property type="entry name" value="HSP70-BINDING PROTEIN 1"/>
    <property type="match status" value="1"/>
</dbReference>
<dbReference type="GO" id="GO:0000774">
    <property type="term" value="F:adenyl-nucleotide exchange factor activity"/>
    <property type="evidence" value="ECO:0000318"/>
    <property type="project" value="GO_Central"/>
</dbReference>
<dbReference type="InterPro" id="IPR011989">
    <property type="entry name" value="ARM-like"/>
</dbReference>
<sequence length="448" mass="45186">MSLPQWKGLWDWSLKYADGTGRSRFRPEDVDPEKMKWLDEALKGYMVDFGARMRDIKSMLASDTPAAAAAGAGKDQDQSAAVERAAAAGGGDVEEKEQLLEELMDIVGSIDYARDLHKIGGVPVLLELLESPAPGLRWRAAEVVATCVANNPPVQEWFLEGGVLPKLLALAAPPQPPSCRTKALLALSGLIRHFAPGLAALRAAGGLAVVAEAVAAEDRRVARKAMTTLTYMLGQRQADCEAVAGGGAGGEGQGQGQAGGVLPALAAALAAGSGAEEGEEAGGQEDSDFRQAALGVLLQLAAHPRTWAAVRDAPGLRPRLAALEAAHLALPEEAREAQAEELAAVRRLAAALAAPAAPPLQPDAVDHVSVAAFEASAGAEEMTIRVNPPPAAGAGAAGGHRGGDGGAGAADQGAGAQGGQGGAEAGAGTAVAAAEPTAAAAPLLLGPP</sequence>
<name>A0A2K3DEQ0_CHLRE</name>
<feature type="region of interest" description="Disordered" evidence="1">
    <location>
        <begin position="385"/>
        <end position="433"/>
    </location>
</feature>
<protein>
    <recommendedName>
        <fullName evidence="4">Nucleotide exchange factor Fes1 domain-containing protein</fullName>
    </recommendedName>
</protein>
<dbReference type="Gene3D" id="1.25.10.10">
    <property type="entry name" value="Leucine-rich Repeat Variant"/>
    <property type="match status" value="1"/>
</dbReference>
<dbReference type="InterPro" id="IPR050693">
    <property type="entry name" value="Hsp70_NEF-Inhibitors"/>
</dbReference>
<dbReference type="Proteomes" id="UP000006906">
    <property type="component" value="Chromosome 9"/>
</dbReference>
<dbReference type="GO" id="GO:0005783">
    <property type="term" value="C:endoplasmic reticulum"/>
    <property type="evidence" value="ECO:0000318"/>
    <property type="project" value="GO_Central"/>
</dbReference>
<feature type="compositionally biased region" description="Gly residues" evidence="1">
    <location>
        <begin position="395"/>
        <end position="408"/>
    </location>
</feature>
<organism evidence="2 3">
    <name type="scientific">Chlamydomonas reinhardtii</name>
    <name type="common">Chlamydomonas smithii</name>
    <dbReference type="NCBI Taxonomy" id="3055"/>
    <lineage>
        <taxon>Eukaryota</taxon>
        <taxon>Viridiplantae</taxon>
        <taxon>Chlorophyta</taxon>
        <taxon>core chlorophytes</taxon>
        <taxon>Chlorophyceae</taxon>
        <taxon>CS clade</taxon>
        <taxon>Chlamydomonadales</taxon>
        <taxon>Chlamydomonadaceae</taxon>
        <taxon>Chlamydomonas</taxon>
    </lineage>
</organism>
<feature type="compositionally biased region" description="Gly residues" evidence="1">
    <location>
        <begin position="415"/>
        <end position="425"/>
    </location>
</feature>
<dbReference type="GeneID" id="5720359"/>
<dbReference type="Gramene" id="PNW79008">
    <property type="protein sequence ID" value="PNW79008"/>
    <property type="gene ID" value="CHLRE_09g397512v5"/>
</dbReference>
<keyword evidence="3" id="KW-1185">Reference proteome</keyword>
<evidence type="ECO:0000313" key="3">
    <source>
        <dbReference type="Proteomes" id="UP000006906"/>
    </source>
</evidence>
<dbReference type="FunCoup" id="A0A2K3DEQ0">
    <property type="interactions" value="1734"/>
</dbReference>
<accession>A0A2K3DEQ0</accession>
<dbReference type="AlphaFoldDB" id="A0A2K3DEQ0"/>
<gene>
    <name evidence="2" type="ORF">CHLRE_09g397512v5</name>
</gene>
<dbReference type="OrthoDB" id="10250458at2759"/>